<gene>
    <name evidence="2" type="ORF">RM609_25645</name>
</gene>
<evidence type="ECO:0000313" key="3">
    <source>
        <dbReference type="Proteomes" id="UP001180531"/>
    </source>
</evidence>
<organism evidence="2 3">
    <name type="scientific">Streptomyces hesseae</name>
    <dbReference type="NCBI Taxonomy" id="3075519"/>
    <lineage>
        <taxon>Bacteria</taxon>
        <taxon>Bacillati</taxon>
        <taxon>Actinomycetota</taxon>
        <taxon>Actinomycetes</taxon>
        <taxon>Kitasatosporales</taxon>
        <taxon>Streptomycetaceae</taxon>
        <taxon>Streptomyces</taxon>
    </lineage>
</organism>
<name>A0ABU2STV8_9ACTN</name>
<dbReference type="Proteomes" id="UP001180531">
    <property type="component" value="Unassembled WGS sequence"/>
</dbReference>
<evidence type="ECO:0008006" key="4">
    <source>
        <dbReference type="Google" id="ProtNLM"/>
    </source>
</evidence>
<comment type="caution">
    <text evidence="2">The sequence shown here is derived from an EMBL/GenBank/DDBJ whole genome shotgun (WGS) entry which is preliminary data.</text>
</comment>
<evidence type="ECO:0000256" key="1">
    <source>
        <dbReference type="SAM" id="SignalP"/>
    </source>
</evidence>
<accession>A0ABU2STV8</accession>
<keyword evidence="3" id="KW-1185">Reference proteome</keyword>
<protein>
    <recommendedName>
        <fullName evidence="4">Secreted protein</fullName>
    </recommendedName>
</protein>
<dbReference type="RefSeq" id="WP_311613927.1">
    <property type="nucleotide sequence ID" value="NZ_JAVRFI010000020.1"/>
</dbReference>
<proteinExistence type="predicted"/>
<feature type="chain" id="PRO_5046471562" description="Secreted protein" evidence="1">
    <location>
        <begin position="30"/>
        <end position="90"/>
    </location>
</feature>
<reference evidence="2" key="1">
    <citation type="submission" date="2024-05" db="EMBL/GenBank/DDBJ databases">
        <title>30 novel species of actinomycetes from the DSMZ collection.</title>
        <authorList>
            <person name="Nouioui I."/>
        </authorList>
    </citation>
    <scope>NUCLEOTIDE SEQUENCE</scope>
    <source>
        <strain evidence="2">DSM 40473</strain>
    </source>
</reference>
<evidence type="ECO:0000313" key="2">
    <source>
        <dbReference type="EMBL" id="MDT0452447.1"/>
    </source>
</evidence>
<sequence>MRRRISALVLTAVMAGTGAALVTAPTAQAASITCDTAKLRHDADVLYQQAARQKRAGQREAARRTIAQADALKHRAAQCDASERNQPGHF</sequence>
<feature type="signal peptide" evidence="1">
    <location>
        <begin position="1"/>
        <end position="29"/>
    </location>
</feature>
<keyword evidence="1" id="KW-0732">Signal</keyword>
<dbReference type="EMBL" id="JAVRFI010000020">
    <property type="protein sequence ID" value="MDT0452447.1"/>
    <property type="molecule type" value="Genomic_DNA"/>
</dbReference>